<dbReference type="OrthoDB" id="371379at2"/>
<keyword evidence="4" id="KW-1185">Reference proteome</keyword>
<organism evidence="3 4">
    <name type="scientific">Mixta intestinalis</name>
    <dbReference type="NCBI Taxonomy" id="1615494"/>
    <lineage>
        <taxon>Bacteria</taxon>
        <taxon>Pseudomonadati</taxon>
        <taxon>Pseudomonadota</taxon>
        <taxon>Gammaproteobacteria</taxon>
        <taxon>Enterobacterales</taxon>
        <taxon>Erwiniaceae</taxon>
        <taxon>Mixta</taxon>
    </lineage>
</organism>
<proteinExistence type="predicted"/>
<dbReference type="InterPro" id="IPR053058">
    <property type="entry name" value="Mulikevirus_tape_measure"/>
</dbReference>
<accession>A0A6P1Q1F0</accession>
<name>A0A6P1Q1F0_9GAMM</name>
<feature type="domain" description="Tape measure protein N-terminal" evidence="2">
    <location>
        <begin position="106"/>
        <end position="271"/>
    </location>
</feature>
<sequence length="657" mass="69408">MAGRNLRASIIIDLMGNIAQRSRQFSGNIGSMARSSRLAMRSMRAGVVELSNSIDRLGAKATGAFRGIATGALGLAGAGYTAKKFFIDIAATRENQRIALNSLYKGDKAHAQQMMAWAIQNAKDSTWGLTGVMQEFTSSKAFGMTDKGAQDFITMLEDQGALKGWDLSAAQGASMQLKQMFARQQITAADANILTGYGINVYRTLAEATGKSEREVRRLGETGKLGAKSIGLVFQLLKDEAKGAQKNAMNSWTGLTAQMGDVWEGFADKLMNKGPFERLKNQLRSVLAWYDRISKPDVHGISELDRITDRLAARFNSTFDAIQSGARKAWSALSVGRQALSWVDDNIVSLKKLAAVIGGIWLTNKMLRAGASLARPAWQLARWPIRTPYRAYKWMRNRRNGGGAPGLPGVIPNPQLVQQVFVTNWPVGGMGGGDVYTGEGKRKRGPGRNKPRRVPVSPSLPAAVPKKANIVSRLFSGAGNALSGAGKAVGGWLGSAGKWLGGTAVGRVAAKGGQALGWLGKAGGGLARRLGGPALSAVMLAPTLLDENTSLHDKGGAVGSTAGAWVGGAIGSIAGPLGTIAGATLGGVVGDYLGGFVADMYSKWDNKDPAPPQEQKVEANARLQVELADGLRLTSTTVNESGMGLNVYTGSNFIPGF</sequence>
<evidence type="ECO:0000256" key="1">
    <source>
        <dbReference type="SAM" id="MobiDB-lite"/>
    </source>
</evidence>
<evidence type="ECO:0000313" key="3">
    <source>
        <dbReference type="EMBL" id="QHM71675.1"/>
    </source>
</evidence>
<dbReference type="EMBL" id="CP028271">
    <property type="protein sequence ID" value="QHM71675.1"/>
    <property type="molecule type" value="Genomic_DNA"/>
</dbReference>
<dbReference type="RefSeq" id="WP_160621624.1">
    <property type="nucleotide sequence ID" value="NZ_CP028271.1"/>
</dbReference>
<dbReference type="NCBIfam" id="TIGR02675">
    <property type="entry name" value="tape_meas_nterm"/>
    <property type="match status" value="1"/>
</dbReference>
<feature type="compositionally biased region" description="Basic residues" evidence="1">
    <location>
        <begin position="441"/>
        <end position="453"/>
    </location>
</feature>
<gene>
    <name evidence="3" type="ORF">C7M51_01966</name>
</gene>
<dbReference type="Pfam" id="PF20155">
    <property type="entry name" value="TMP_3"/>
    <property type="match status" value="1"/>
</dbReference>
<dbReference type="PANTHER" id="PTHR38812:SF2">
    <property type="entry name" value="MU-LIKE PROPHAGE FLUMU PROTEIN GP42"/>
    <property type="match status" value="1"/>
</dbReference>
<dbReference type="Proteomes" id="UP000464053">
    <property type="component" value="Chromosome"/>
</dbReference>
<evidence type="ECO:0000259" key="2">
    <source>
        <dbReference type="Pfam" id="PF20155"/>
    </source>
</evidence>
<dbReference type="AlphaFoldDB" id="A0A6P1Q1F0"/>
<protein>
    <recommendedName>
        <fullName evidence="2">Tape measure protein N-terminal domain-containing protein</fullName>
    </recommendedName>
</protein>
<dbReference type="PANTHER" id="PTHR38812">
    <property type="entry name" value="MU-LIKE PROPHAGE FLUMU PROTEIN GP42"/>
    <property type="match status" value="1"/>
</dbReference>
<reference evidence="3 4" key="1">
    <citation type="submission" date="2018-03" db="EMBL/GenBank/DDBJ databases">
        <title>Pantoea intestinalis SRCM103226 isolated form the mealworm.</title>
        <authorList>
            <person name="Jeong D.-Y."/>
            <person name="Kim J.W."/>
        </authorList>
    </citation>
    <scope>NUCLEOTIDE SEQUENCE [LARGE SCALE GENOMIC DNA]</scope>
    <source>
        <strain evidence="3 4">SRCM103226</strain>
    </source>
</reference>
<dbReference type="KEGG" id="mint:C7M51_01966"/>
<dbReference type="InterPro" id="IPR013491">
    <property type="entry name" value="Tape_meas_N"/>
</dbReference>
<evidence type="ECO:0000313" key="4">
    <source>
        <dbReference type="Proteomes" id="UP000464053"/>
    </source>
</evidence>
<feature type="region of interest" description="Disordered" evidence="1">
    <location>
        <begin position="432"/>
        <end position="460"/>
    </location>
</feature>